<proteinExistence type="predicted"/>
<accession>A0AAN6YC14</accession>
<protein>
    <submittedName>
        <fullName evidence="1">Uncharacterized protein</fullName>
    </submittedName>
</protein>
<reference evidence="1" key="2">
    <citation type="submission" date="2023-05" db="EMBL/GenBank/DDBJ databases">
        <authorList>
            <consortium name="Lawrence Berkeley National Laboratory"/>
            <person name="Steindorff A."/>
            <person name="Hensen N."/>
            <person name="Bonometti L."/>
            <person name="Westerberg I."/>
            <person name="Brannstrom I.O."/>
            <person name="Guillou S."/>
            <person name="Cros-Aarteil S."/>
            <person name="Calhoun S."/>
            <person name="Haridas S."/>
            <person name="Kuo A."/>
            <person name="Mondo S."/>
            <person name="Pangilinan J."/>
            <person name="Riley R."/>
            <person name="Labutti K."/>
            <person name="Andreopoulos B."/>
            <person name="Lipzen A."/>
            <person name="Chen C."/>
            <person name="Yanf M."/>
            <person name="Daum C."/>
            <person name="Ng V."/>
            <person name="Clum A."/>
            <person name="Ohm R."/>
            <person name="Martin F."/>
            <person name="Silar P."/>
            <person name="Natvig D."/>
            <person name="Lalanne C."/>
            <person name="Gautier V."/>
            <person name="Ament-Velasquez S.L."/>
            <person name="Kruys A."/>
            <person name="Hutchinson M.I."/>
            <person name="Powell A.J."/>
            <person name="Barry K."/>
            <person name="Miller A.N."/>
            <person name="Grigoriev I.V."/>
            <person name="Debuchy R."/>
            <person name="Gladieux P."/>
            <person name="Thoren M.H."/>
            <person name="Johannesson H."/>
        </authorList>
    </citation>
    <scope>NUCLEOTIDE SEQUENCE</scope>
    <source>
        <strain evidence="1">PSN293</strain>
    </source>
</reference>
<name>A0AAN6YC14_9PEZI</name>
<evidence type="ECO:0000313" key="2">
    <source>
        <dbReference type="Proteomes" id="UP001301769"/>
    </source>
</evidence>
<dbReference type="EMBL" id="MU858075">
    <property type="protein sequence ID" value="KAK4215846.1"/>
    <property type="molecule type" value="Genomic_DNA"/>
</dbReference>
<comment type="caution">
    <text evidence="1">The sequence shown here is derived from an EMBL/GenBank/DDBJ whole genome shotgun (WGS) entry which is preliminary data.</text>
</comment>
<gene>
    <name evidence="1" type="ORF">QBC37DRAFT_418323</name>
</gene>
<reference evidence="1" key="1">
    <citation type="journal article" date="2023" name="Mol. Phylogenet. Evol.">
        <title>Genome-scale phylogeny and comparative genomics of the fungal order Sordariales.</title>
        <authorList>
            <person name="Hensen N."/>
            <person name="Bonometti L."/>
            <person name="Westerberg I."/>
            <person name="Brannstrom I.O."/>
            <person name="Guillou S."/>
            <person name="Cros-Aarteil S."/>
            <person name="Calhoun S."/>
            <person name="Haridas S."/>
            <person name="Kuo A."/>
            <person name="Mondo S."/>
            <person name="Pangilinan J."/>
            <person name="Riley R."/>
            <person name="LaButti K."/>
            <person name="Andreopoulos B."/>
            <person name="Lipzen A."/>
            <person name="Chen C."/>
            <person name="Yan M."/>
            <person name="Daum C."/>
            <person name="Ng V."/>
            <person name="Clum A."/>
            <person name="Steindorff A."/>
            <person name="Ohm R.A."/>
            <person name="Martin F."/>
            <person name="Silar P."/>
            <person name="Natvig D.O."/>
            <person name="Lalanne C."/>
            <person name="Gautier V."/>
            <person name="Ament-Velasquez S.L."/>
            <person name="Kruys A."/>
            <person name="Hutchinson M.I."/>
            <person name="Powell A.J."/>
            <person name="Barry K."/>
            <person name="Miller A.N."/>
            <person name="Grigoriev I.V."/>
            <person name="Debuchy R."/>
            <person name="Gladieux P."/>
            <person name="Hiltunen Thoren M."/>
            <person name="Johannesson H."/>
        </authorList>
    </citation>
    <scope>NUCLEOTIDE SEQUENCE</scope>
    <source>
        <strain evidence="1">PSN293</strain>
    </source>
</reference>
<evidence type="ECO:0000313" key="1">
    <source>
        <dbReference type="EMBL" id="KAK4215846.1"/>
    </source>
</evidence>
<dbReference type="Proteomes" id="UP001301769">
    <property type="component" value="Unassembled WGS sequence"/>
</dbReference>
<dbReference type="AlphaFoldDB" id="A0AAN6YC14"/>
<keyword evidence="2" id="KW-1185">Reference proteome</keyword>
<organism evidence="1 2">
    <name type="scientific">Rhypophila decipiens</name>
    <dbReference type="NCBI Taxonomy" id="261697"/>
    <lineage>
        <taxon>Eukaryota</taxon>
        <taxon>Fungi</taxon>
        <taxon>Dikarya</taxon>
        <taxon>Ascomycota</taxon>
        <taxon>Pezizomycotina</taxon>
        <taxon>Sordariomycetes</taxon>
        <taxon>Sordariomycetidae</taxon>
        <taxon>Sordariales</taxon>
        <taxon>Naviculisporaceae</taxon>
        <taxon>Rhypophila</taxon>
    </lineage>
</organism>
<sequence>MTPSRITMRYSTSYNGFYHIWRPQVSFFIEPTNAKQMVLEHHSPTGPGTGNGSRISNARQPSHWNIPLDLDHYGHTLASWKRIIPGIGHTLPPGYQKWSTCCCFQSRIPMTICGLSESQDSTWIIFALCKGNNLITSQHRDGKIEQVCCYLIQSARAPPDWALQPGLCHSSFAWPSSCDSTLRQDFHDHPWSRRITQDFISSLPVSFSKALNTRI</sequence>